<dbReference type="InterPro" id="IPR033738">
    <property type="entry name" value="AsnB_N"/>
</dbReference>
<feature type="domain" description="Glutamine amidotransferase type-2" evidence="8">
    <location>
        <begin position="13"/>
        <end position="222"/>
    </location>
</feature>
<keyword evidence="10" id="KW-1185">Reference proteome</keyword>
<evidence type="ECO:0000256" key="5">
    <source>
        <dbReference type="ARBA" id="ARBA00022840"/>
    </source>
</evidence>
<dbReference type="CDD" id="cd00712">
    <property type="entry name" value="AsnB"/>
    <property type="match status" value="1"/>
</dbReference>
<organism evidence="9 10">
    <name type="scientific">Lentisphaera profundi</name>
    <dbReference type="NCBI Taxonomy" id="1658616"/>
    <lineage>
        <taxon>Bacteria</taxon>
        <taxon>Pseudomonadati</taxon>
        <taxon>Lentisphaerota</taxon>
        <taxon>Lentisphaeria</taxon>
        <taxon>Lentisphaerales</taxon>
        <taxon>Lentisphaeraceae</taxon>
        <taxon>Lentisphaera</taxon>
    </lineage>
</organism>
<name>A0ABY7VVE9_9BACT</name>
<dbReference type="InterPro" id="IPR001962">
    <property type="entry name" value="Asn_synthase"/>
</dbReference>
<dbReference type="Pfam" id="PF13522">
    <property type="entry name" value="GATase_6"/>
    <property type="match status" value="1"/>
</dbReference>
<evidence type="ECO:0000256" key="1">
    <source>
        <dbReference type="ARBA" id="ARBA00005187"/>
    </source>
</evidence>
<evidence type="ECO:0000313" key="10">
    <source>
        <dbReference type="Proteomes" id="UP001214250"/>
    </source>
</evidence>
<dbReference type="InterPro" id="IPR014729">
    <property type="entry name" value="Rossmann-like_a/b/a_fold"/>
</dbReference>
<dbReference type="PANTHER" id="PTHR43284:SF1">
    <property type="entry name" value="ASPARAGINE SYNTHETASE"/>
    <property type="match status" value="1"/>
</dbReference>
<dbReference type="SUPFAM" id="SSF52402">
    <property type="entry name" value="Adenine nucleotide alpha hydrolases-like"/>
    <property type="match status" value="1"/>
</dbReference>
<dbReference type="CDD" id="cd01991">
    <property type="entry name" value="Asn_synthase_B_C"/>
    <property type="match status" value="1"/>
</dbReference>
<proteinExistence type="inferred from homology"/>
<dbReference type="PANTHER" id="PTHR43284">
    <property type="entry name" value="ASPARAGINE SYNTHETASE (GLUTAMINE-HYDROLYZING)"/>
    <property type="match status" value="1"/>
</dbReference>
<keyword evidence="6" id="KW-0315">Glutamine amidotransferase</keyword>
<comment type="catalytic activity">
    <reaction evidence="7">
        <text>L-aspartate + L-glutamine + ATP + H2O = L-asparagine + L-glutamate + AMP + diphosphate + H(+)</text>
        <dbReference type="Rhea" id="RHEA:12228"/>
        <dbReference type="ChEBI" id="CHEBI:15377"/>
        <dbReference type="ChEBI" id="CHEBI:15378"/>
        <dbReference type="ChEBI" id="CHEBI:29985"/>
        <dbReference type="ChEBI" id="CHEBI:29991"/>
        <dbReference type="ChEBI" id="CHEBI:30616"/>
        <dbReference type="ChEBI" id="CHEBI:33019"/>
        <dbReference type="ChEBI" id="CHEBI:58048"/>
        <dbReference type="ChEBI" id="CHEBI:58359"/>
        <dbReference type="ChEBI" id="CHEBI:456215"/>
        <dbReference type="EC" id="6.3.5.4"/>
    </reaction>
</comment>
<evidence type="ECO:0000256" key="2">
    <source>
        <dbReference type="ARBA" id="ARBA00005752"/>
    </source>
</evidence>
<accession>A0ABY7VVE9</accession>
<protein>
    <recommendedName>
        <fullName evidence="3">asparagine synthase (glutamine-hydrolyzing)</fullName>
        <ecNumber evidence="3">6.3.5.4</ecNumber>
    </recommendedName>
</protein>
<dbReference type="InterPro" id="IPR006426">
    <property type="entry name" value="Asn_synth_AEB"/>
</dbReference>
<evidence type="ECO:0000313" key="9">
    <source>
        <dbReference type="EMBL" id="WDE98205.1"/>
    </source>
</evidence>
<dbReference type="PIRSF" id="PIRSF001589">
    <property type="entry name" value="Asn_synthetase_glu-h"/>
    <property type="match status" value="1"/>
</dbReference>
<evidence type="ECO:0000256" key="6">
    <source>
        <dbReference type="ARBA" id="ARBA00022962"/>
    </source>
</evidence>
<keyword evidence="5" id="KW-0067">ATP-binding</keyword>
<dbReference type="Pfam" id="PF00733">
    <property type="entry name" value="Asn_synthase"/>
    <property type="match status" value="1"/>
</dbReference>
<gene>
    <name evidence="9" type="primary">asnB</name>
    <name evidence="9" type="ORF">PQO03_20520</name>
</gene>
<dbReference type="InterPro" id="IPR017932">
    <property type="entry name" value="GATase_2_dom"/>
</dbReference>
<dbReference type="GO" id="GO:0004066">
    <property type="term" value="F:asparagine synthase (glutamine-hydrolyzing) activity"/>
    <property type="evidence" value="ECO:0007669"/>
    <property type="project" value="UniProtKB-EC"/>
</dbReference>
<dbReference type="EMBL" id="CP117812">
    <property type="protein sequence ID" value="WDE98205.1"/>
    <property type="molecule type" value="Genomic_DNA"/>
</dbReference>
<dbReference type="EC" id="6.3.5.4" evidence="3"/>
<keyword evidence="4" id="KW-0547">Nucleotide-binding</keyword>
<dbReference type="SUPFAM" id="SSF56235">
    <property type="entry name" value="N-terminal nucleophile aminohydrolases (Ntn hydrolases)"/>
    <property type="match status" value="1"/>
</dbReference>
<dbReference type="Proteomes" id="UP001214250">
    <property type="component" value="Chromosome 2"/>
</dbReference>
<dbReference type="RefSeq" id="WP_274153040.1">
    <property type="nucleotide sequence ID" value="NZ_CP117812.1"/>
</dbReference>
<evidence type="ECO:0000256" key="3">
    <source>
        <dbReference type="ARBA" id="ARBA00012737"/>
    </source>
</evidence>
<evidence type="ECO:0000256" key="7">
    <source>
        <dbReference type="ARBA" id="ARBA00048741"/>
    </source>
</evidence>
<comment type="pathway">
    <text evidence="1">Amino-acid biosynthesis; L-asparagine biosynthesis; L-asparagine from L-aspartate (L-Gln route): step 1/1.</text>
</comment>
<dbReference type="NCBIfam" id="TIGR01536">
    <property type="entry name" value="asn_synth_AEB"/>
    <property type="match status" value="1"/>
</dbReference>
<evidence type="ECO:0000259" key="8">
    <source>
        <dbReference type="PROSITE" id="PS51278"/>
    </source>
</evidence>
<comment type="similarity">
    <text evidence="2">Belongs to the asparagine synthetase family.</text>
</comment>
<dbReference type="Gene3D" id="3.40.50.620">
    <property type="entry name" value="HUPs"/>
    <property type="match status" value="1"/>
</dbReference>
<sequence length="624" mass="71133">MGQYLEGFNLVMCGINGIIGLKDPANRELKVQAMNHAMLHRGPDDGGLYSDRNLTLGHRRLAIIDLSNHAHQPMTSADQNHTLVFNGEIYNFQEIKNELKDYTFSSQSDSEVILAAYQKWGIKCLEKFNGMFAFAIYDKTLNKLFIARDRLGIKPLYYYHHNNTFLFSSEIRSLLASDLTPRKINQSCLSEYLSFQTVHAPNTLVQDISLLEAGHYLELNCESLEVQKKQWWQAGTEAPLDLSAQEAQEKTKELFYSAVERRLVSDVPFGAFLSGGIDSSALVGAMADISNKPIETFNISFAEEEFSEAMYAREIAKLNKTNHHEIKLSPDDFLKYLPDALQAIDHPSGDGPNTWVVSQAIKDHCITVALSGLGGDELFAGYAIFERMQKIQNLKILWSLPTPLRSLMGSSLCKLKPSIASQKIRELLKLQNFNFSDVHAISRKVLMTHQVENLLAIPRIREHSKNDFISDKDFIHAQTSMQEISTYLQHVLLRDCDQMSMAHSLEIRVPFLDHNLVEFALSLPDQLKPYGKGLLVESLKHKLPESIVNRPKMGFVFPWQDWLKNQLFSLAEKNIKSLAQKSYFHQNEVLKLWQQFLNNDPTVNYSRIWPLVVLNHWMDSNGID</sequence>
<evidence type="ECO:0000256" key="4">
    <source>
        <dbReference type="ARBA" id="ARBA00022741"/>
    </source>
</evidence>
<dbReference type="InterPro" id="IPR051786">
    <property type="entry name" value="ASN_synthetase/amidase"/>
</dbReference>
<dbReference type="PROSITE" id="PS51278">
    <property type="entry name" value="GATASE_TYPE_2"/>
    <property type="match status" value="1"/>
</dbReference>
<reference evidence="9 10" key="1">
    <citation type="submission" date="2023-02" db="EMBL/GenBank/DDBJ databases">
        <title>Genome sequence of Lentisphaera profundi SAORIC-696.</title>
        <authorList>
            <person name="Kim e."/>
            <person name="Cho J.-C."/>
            <person name="Choi A."/>
            <person name="Kang I."/>
        </authorList>
    </citation>
    <scope>NUCLEOTIDE SEQUENCE [LARGE SCALE GENOMIC DNA]</scope>
    <source>
        <strain evidence="9 10">SAORIC-696</strain>
    </source>
</reference>
<dbReference type="Gene3D" id="3.60.20.10">
    <property type="entry name" value="Glutamine Phosphoribosylpyrophosphate, subunit 1, domain 1"/>
    <property type="match status" value="1"/>
</dbReference>
<dbReference type="InterPro" id="IPR029055">
    <property type="entry name" value="Ntn_hydrolases_N"/>
</dbReference>
<keyword evidence="9" id="KW-0436">Ligase</keyword>